<gene>
    <name evidence="2" type="ORF">DEA37_0008502</name>
</gene>
<organism evidence="2 3">
    <name type="scientific">Paragonimus westermani</name>
    <dbReference type="NCBI Taxonomy" id="34504"/>
    <lineage>
        <taxon>Eukaryota</taxon>
        <taxon>Metazoa</taxon>
        <taxon>Spiralia</taxon>
        <taxon>Lophotrochozoa</taxon>
        <taxon>Platyhelminthes</taxon>
        <taxon>Trematoda</taxon>
        <taxon>Digenea</taxon>
        <taxon>Plagiorchiida</taxon>
        <taxon>Troglotremata</taxon>
        <taxon>Troglotrematidae</taxon>
        <taxon>Paragonimus</taxon>
    </lineage>
</organism>
<protein>
    <submittedName>
        <fullName evidence="2">MEMO1 family protein</fullName>
    </submittedName>
</protein>
<dbReference type="PANTHER" id="PTHR11060:SF0">
    <property type="entry name" value="PROTEIN MEMO1"/>
    <property type="match status" value="1"/>
</dbReference>
<evidence type="ECO:0000313" key="2">
    <source>
        <dbReference type="EMBL" id="KAA3679214.1"/>
    </source>
</evidence>
<dbReference type="Proteomes" id="UP000324629">
    <property type="component" value="Unassembled WGS sequence"/>
</dbReference>
<accession>A0A5J4NUQ5</accession>
<comment type="caution">
    <text evidence="2">The sequence shown here is derived from an EMBL/GenBank/DDBJ whole genome shotgun (WGS) entry which is preliminary data.</text>
</comment>
<comment type="similarity">
    <text evidence="1">Belongs to the MEMO1 family.</text>
</comment>
<name>A0A5J4NUQ5_9TREM</name>
<reference evidence="2 3" key="1">
    <citation type="journal article" date="2019" name="Gigascience">
        <title>Whole-genome sequence of the oriental lung fluke Paragonimus westermani.</title>
        <authorList>
            <person name="Oey H."/>
            <person name="Zakrzewski M."/>
            <person name="Narain K."/>
            <person name="Devi K.R."/>
            <person name="Agatsuma T."/>
            <person name="Nawaratna S."/>
            <person name="Gobert G.N."/>
            <person name="Jones M.K."/>
            <person name="Ragan M.A."/>
            <person name="McManus D.P."/>
            <person name="Krause L."/>
        </authorList>
    </citation>
    <scope>NUCLEOTIDE SEQUENCE [LARGE SCALE GENOMIC DNA]</scope>
    <source>
        <strain evidence="2 3">IND2009</strain>
    </source>
</reference>
<sequence>MSAIETLNPAEFTSYLQKYHNTICGRRAISILLNAIQTTCDTQSGFRCQLRFLHYAQSSRCQTMNDSSVSYAAASLVFR</sequence>
<dbReference type="AlphaFoldDB" id="A0A5J4NUQ5"/>
<dbReference type="InterPro" id="IPR002737">
    <property type="entry name" value="MEMO1_fam"/>
</dbReference>
<proteinExistence type="inferred from homology"/>
<evidence type="ECO:0000256" key="1">
    <source>
        <dbReference type="ARBA" id="ARBA00006315"/>
    </source>
</evidence>
<dbReference type="Pfam" id="PF01875">
    <property type="entry name" value="Memo"/>
    <property type="match status" value="1"/>
</dbReference>
<keyword evidence="3" id="KW-1185">Reference proteome</keyword>
<evidence type="ECO:0000313" key="3">
    <source>
        <dbReference type="Proteomes" id="UP000324629"/>
    </source>
</evidence>
<dbReference type="EMBL" id="QNGE01000811">
    <property type="protein sequence ID" value="KAA3679214.1"/>
    <property type="molecule type" value="Genomic_DNA"/>
</dbReference>
<dbReference type="PANTHER" id="PTHR11060">
    <property type="entry name" value="PROTEIN MEMO1"/>
    <property type="match status" value="1"/>
</dbReference>
<dbReference type="Gene3D" id="3.40.830.10">
    <property type="entry name" value="LigB-like"/>
    <property type="match status" value="1"/>
</dbReference>